<feature type="compositionally biased region" description="Polar residues" evidence="5">
    <location>
        <begin position="10"/>
        <end position="29"/>
    </location>
</feature>
<evidence type="ECO:0000256" key="4">
    <source>
        <dbReference type="ARBA" id="ARBA00023136"/>
    </source>
</evidence>
<dbReference type="GO" id="GO:0050897">
    <property type="term" value="F:cobalt ion binding"/>
    <property type="evidence" value="ECO:0007669"/>
    <property type="project" value="TreeGrafter"/>
</dbReference>
<dbReference type="AlphaFoldDB" id="A0A8H3IGT0"/>
<dbReference type="InterPro" id="IPR002523">
    <property type="entry name" value="MgTranspt_CorA/ZnTranspt_ZntB"/>
</dbReference>
<dbReference type="Pfam" id="PF01544">
    <property type="entry name" value="CorA"/>
    <property type="match status" value="1"/>
</dbReference>
<dbReference type="SUPFAM" id="SSF144083">
    <property type="entry name" value="Magnesium transport protein CorA, transmembrane region"/>
    <property type="match status" value="1"/>
</dbReference>
<evidence type="ECO:0008006" key="9">
    <source>
        <dbReference type="Google" id="ProtNLM"/>
    </source>
</evidence>
<evidence type="ECO:0000313" key="8">
    <source>
        <dbReference type="Proteomes" id="UP000664534"/>
    </source>
</evidence>
<dbReference type="InterPro" id="IPR045863">
    <property type="entry name" value="CorA_TM1_TM2"/>
</dbReference>
<evidence type="ECO:0000256" key="1">
    <source>
        <dbReference type="ARBA" id="ARBA00004651"/>
    </source>
</evidence>
<evidence type="ECO:0000256" key="2">
    <source>
        <dbReference type="ARBA" id="ARBA00022692"/>
    </source>
</evidence>
<evidence type="ECO:0000256" key="5">
    <source>
        <dbReference type="SAM" id="MobiDB-lite"/>
    </source>
</evidence>
<keyword evidence="3 6" id="KW-1133">Transmembrane helix</keyword>
<feature type="transmembrane region" description="Helical" evidence="6">
    <location>
        <begin position="919"/>
        <end position="941"/>
    </location>
</feature>
<dbReference type="GO" id="GO:0000287">
    <property type="term" value="F:magnesium ion binding"/>
    <property type="evidence" value="ECO:0007669"/>
    <property type="project" value="TreeGrafter"/>
</dbReference>
<dbReference type="EMBL" id="CAJPDT010000011">
    <property type="protein sequence ID" value="CAF9913104.1"/>
    <property type="molecule type" value="Genomic_DNA"/>
</dbReference>
<protein>
    <recommendedName>
        <fullName evidence="9">Mg2+ transporter protein</fullName>
    </recommendedName>
</protein>
<dbReference type="GO" id="GO:0015095">
    <property type="term" value="F:magnesium ion transmembrane transporter activity"/>
    <property type="evidence" value="ECO:0007669"/>
    <property type="project" value="TreeGrafter"/>
</dbReference>
<evidence type="ECO:0000313" key="7">
    <source>
        <dbReference type="EMBL" id="CAF9913104.1"/>
    </source>
</evidence>
<feature type="region of interest" description="Disordered" evidence="5">
    <location>
        <begin position="1"/>
        <end position="142"/>
    </location>
</feature>
<evidence type="ECO:0000256" key="6">
    <source>
        <dbReference type="SAM" id="Phobius"/>
    </source>
</evidence>
<reference evidence="7" key="1">
    <citation type="submission" date="2021-03" db="EMBL/GenBank/DDBJ databases">
        <authorList>
            <person name="Tagirdzhanova G."/>
        </authorList>
    </citation>
    <scope>NUCLEOTIDE SEQUENCE</scope>
</reference>
<dbReference type="GO" id="GO:0005886">
    <property type="term" value="C:plasma membrane"/>
    <property type="evidence" value="ECO:0007669"/>
    <property type="project" value="UniProtKB-SubCell"/>
</dbReference>
<organism evidence="7 8">
    <name type="scientific">Imshaugia aleurites</name>
    <dbReference type="NCBI Taxonomy" id="172621"/>
    <lineage>
        <taxon>Eukaryota</taxon>
        <taxon>Fungi</taxon>
        <taxon>Dikarya</taxon>
        <taxon>Ascomycota</taxon>
        <taxon>Pezizomycotina</taxon>
        <taxon>Lecanoromycetes</taxon>
        <taxon>OSLEUM clade</taxon>
        <taxon>Lecanoromycetidae</taxon>
        <taxon>Lecanorales</taxon>
        <taxon>Lecanorineae</taxon>
        <taxon>Parmeliaceae</taxon>
        <taxon>Imshaugia</taxon>
    </lineage>
</organism>
<keyword evidence="8" id="KW-1185">Reference proteome</keyword>
<dbReference type="Gene3D" id="1.20.58.340">
    <property type="entry name" value="Magnesium transport protein CorA, transmembrane region"/>
    <property type="match status" value="1"/>
</dbReference>
<accession>A0A8H3IGT0</accession>
<comment type="subcellular location">
    <subcellularLocation>
        <location evidence="1">Cell membrane</location>
        <topology evidence="1">Multi-pass membrane protein</topology>
    </subcellularLocation>
</comment>
<name>A0A8H3IGT0_9LECA</name>
<feature type="transmembrane region" description="Helical" evidence="6">
    <location>
        <begin position="696"/>
        <end position="715"/>
    </location>
</feature>
<feature type="compositionally biased region" description="Low complexity" evidence="5">
    <location>
        <begin position="114"/>
        <end position="128"/>
    </location>
</feature>
<feature type="transmembrane region" description="Helical" evidence="6">
    <location>
        <begin position="953"/>
        <end position="976"/>
    </location>
</feature>
<evidence type="ECO:0000256" key="3">
    <source>
        <dbReference type="ARBA" id="ARBA00022989"/>
    </source>
</evidence>
<proteinExistence type="predicted"/>
<dbReference type="OrthoDB" id="5286874at2759"/>
<dbReference type="GO" id="GO:0015087">
    <property type="term" value="F:cobalt ion transmembrane transporter activity"/>
    <property type="evidence" value="ECO:0007669"/>
    <property type="project" value="TreeGrafter"/>
</dbReference>
<comment type="caution">
    <text evidence="7">The sequence shown here is derived from an EMBL/GenBank/DDBJ whole genome shotgun (WGS) entry which is preliminary data.</text>
</comment>
<dbReference type="Proteomes" id="UP000664534">
    <property type="component" value="Unassembled WGS sequence"/>
</dbReference>
<dbReference type="PANTHER" id="PTHR46494:SF1">
    <property type="entry name" value="CORA FAMILY METAL ION TRANSPORTER (EUROFUNG)"/>
    <property type="match status" value="1"/>
</dbReference>
<dbReference type="PANTHER" id="PTHR46494">
    <property type="entry name" value="CORA FAMILY METAL ION TRANSPORTER (EUROFUNG)"/>
    <property type="match status" value="1"/>
</dbReference>
<feature type="compositionally biased region" description="Low complexity" evidence="5">
    <location>
        <begin position="51"/>
        <end position="64"/>
    </location>
</feature>
<gene>
    <name evidence="7" type="ORF">IMSHALPRED_000912</name>
</gene>
<keyword evidence="4 6" id="KW-0472">Membrane</keyword>
<keyword evidence="2 6" id="KW-0812">Transmembrane</keyword>
<sequence length="1021" mass="113862">MATGLLRPETSPSHLSPESQNGLRVNTRVSRADGYDYKNVGRSPARMNTELSSRLPAPSSSPRSKVTSTATIQEPFRDLTPVDSPEAQNDDAVYKIGYRPAGSRRARVPDLEKGTNNGAPTGTNGPQNQYQPGHRKSGLPVGGDVAEAQADADTKYIKLGWTMAHKEARREFELNVAAPVIGAQDADLQRRVLWRHSQHEVMGLHKIEDCVNKCRFRGLSEGEIGLTRRLLKRVRTLAEHPFVGGSYLAPITSRYDNQDTSKYTVSKTCIFFNFPYFALADTRMRRHFPKASQHHPPRTLLQSHYRLNKTNNQDANQCINLLESHVIKSSISEREKNKLSDEVTKEVIYVPQLWGLIVGLDTMITCGPISDAALRGSAIKTTGVEAPSDGSKLSLVRILFTYKDKLEDLIYPVDQCNSFFGLMNKQQQILEYIKESDEKPNPMDYPIKLNEETITIQNWSSVLERSQSFETLDLWMTKSVFEEGAHPADRSESADSTVNSPETLASLRIVTPFLAWPVLDEFGEPDGLSLSDRVDKFLRAIFIALPTGNVMSTQERAMQPKLATAHRIKAKESTVIAPQSSDITRKYLAGIPTGSNDSHLFALQVFEQFELILTLFLPDPYKANSAPIGLYWGAVYEIVREISDPSFPTSRFTKYSATLSQIISNAKRLHQGVHCTHYEQDLVTKQVQQKDAISRGAILLAVMIDALGAVFHMLVETLRCLRRHENKASEIMGPESLMLKYGKEVCDLLEMARDQLVREANGTANNNSIGPVVTPEAIAIALFDRLTSGVFLTGSIDIINLYEECLEHLAMKVEHEASRRLLQNINAFQEEVTIVNDVLKQQTKVLLGLKQALNPATFKTPSIARSLRYRYESEGIDTILLTIAEKLRNCSELRDRAQTLAHQNVQLVETLQDDNSKAIFIFTMVTIIFLPLTFVAGYFGMNLSGISGSTSTVTHFWVIAIPVTIGIVILCSVVAFKGEDVFLMFARSSRRLKEVHVDRVSVGNDNDLDAANGSNAQLMDE</sequence>